<gene>
    <name evidence="5 8" type="primary">ftsA</name>
    <name evidence="8" type="ORF">CYJ57_05170</name>
</gene>
<comment type="subunit">
    <text evidence="5">Self-interacts. Interacts with FtsZ.</text>
</comment>
<dbReference type="NCBIfam" id="TIGR01174">
    <property type="entry name" value="ftsA"/>
    <property type="match status" value="1"/>
</dbReference>
<dbReference type="Gene3D" id="3.30.420.40">
    <property type="match status" value="2"/>
</dbReference>
<comment type="similarity">
    <text evidence="5">Belongs to the FtsA/MreB family.</text>
</comment>
<dbReference type="AlphaFoldDB" id="A0A2I1JYZ3"/>
<dbReference type="EMBL" id="PKHE01000012">
    <property type="protein sequence ID" value="PKY88611.1"/>
    <property type="molecule type" value="Genomic_DNA"/>
</dbReference>
<feature type="compositionally biased region" description="Polar residues" evidence="6">
    <location>
        <begin position="414"/>
        <end position="424"/>
    </location>
</feature>
<name>A0A2I1JYZ3_9LACT</name>
<feature type="domain" description="SHS2" evidence="7">
    <location>
        <begin position="7"/>
        <end position="194"/>
    </location>
</feature>
<keyword evidence="1 5" id="KW-1003">Cell membrane</keyword>
<comment type="caution">
    <text evidence="8">The sequence shown here is derived from an EMBL/GenBank/DDBJ whole genome shotgun (WGS) entry which is preliminary data.</text>
</comment>
<dbReference type="Pfam" id="PF14450">
    <property type="entry name" value="FtsA"/>
    <property type="match status" value="1"/>
</dbReference>
<dbReference type="Proteomes" id="UP000234384">
    <property type="component" value="Unassembled WGS sequence"/>
</dbReference>
<dbReference type="SUPFAM" id="SSF53067">
    <property type="entry name" value="Actin-like ATPase domain"/>
    <property type="match status" value="2"/>
</dbReference>
<sequence length="525" mass="59180">MRQHETFVSLDIGTTSIKVVVAEYINGSVNIIGVGNEKSRGLSRGVIVDIDETVYSIQRAVDQASRKANYQIRSVIVGVPSNQIMIEECHGMVAVASENREITNRDVDNVISAAKVRSVPPERDIISIIPEEFIVDGFNGIKDPRGMLGVRLELYARLVTGPRTIIHNIRRCVQKAGLEIAELVVQPQAIASVALSRDEREFGTVIIDMGGGQTTASIIHDNQLKYTMVDQEGGDFVTKDISIILNTSIESAERIKREYGYAVSADTSDQEYFPVETVGKKEPVRVDEHFLAEIIEARMVQIFETLHDELQRVDGLDLPGGFVMTGGGVSLPGVVELAKRYFGNQIRVFIPDEMGMRNPIYATSLGLINYVAQLDDIHRIAQGTYSNLAYSNQEMHPPYAQSRQMEGPVGRSTPAASSQQSHAQTWRDDDYFSAESEYEQRNSAEDNRSQLTNRFPNLFGQREKNQVRDEQYPYQDYNAYPSSSVRGPVEESNDYRDNYYREESYPKDENNFMARIRNYFNTFFD</sequence>
<feature type="region of interest" description="Disordered" evidence="6">
    <location>
        <begin position="399"/>
        <end position="427"/>
    </location>
</feature>
<dbReference type="CDD" id="cd24048">
    <property type="entry name" value="ASKHA_NBD_FtsA"/>
    <property type="match status" value="1"/>
</dbReference>
<evidence type="ECO:0000313" key="9">
    <source>
        <dbReference type="Proteomes" id="UP000234384"/>
    </source>
</evidence>
<keyword evidence="3 5" id="KW-0472">Membrane</keyword>
<proteinExistence type="inferred from homology"/>
<dbReference type="InterPro" id="IPR043129">
    <property type="entry name" value="ATPase_NBD"/>
</dbReference>
<comment type="function">
    <text evidence="5">Cell division protein that is involved in the assembly of the Z ring. May serve as a membrane anchor for the Z ring.</text>
</comment>
<dbReference type="GO" id="GO:0009898">
    <property type="term" value="C:cytoplasmic side of plasma membrane"/>
    <property type="evidence" value="ECO:0007669"/>
    <property type="project" value="UniProtKB-UniRule"/>
</dbReference>
<organism evidence="8 9">
    <name type="scientific">Falseniella ignava</name>
    <dbReference type="NCBI Taxonomy" id="137730"/>
    <lineage>
        <taxon>Bacteria</taxon>
        <taxon>Bacillati</taxon>
        <taxon>Bacillota</taxon>
        <taxon>Bacilli</taxon>
        <taxon>Lactobacillales</taxon>
        <taxon>Aerococcaceae</taxon>
        <taxon>Falseniella</taxon>
    </lineage>
</organism>
<keyword evidence="2 5" id="KW-0132">Cell division</keyword>
<dbReference type="InterPro" id="IPR020823">
    <property type="entry name" value="Cell_div_FtsA"/>
</dbReference>
<dbReference type="HAMAP" id="MF_02033">
    <property type="entry name" value="FtsA"/>
    <property type="match status" value="1"/>
</dbReference>
<comment type="subcellular location">
    <subcellularLocation>
        <location evidence="5">Cell membrane</location>
        <topology evidence="5">Peripheral membrane protein</topology>
        <orientation evidence="5">Cytoplasmic side</orientation>
    </subcellularLocation>
    <text evidence="5">Localizes to the Z ring in an FtsZ-dependent manner. Targeted to the membrane through a conserved C-terminal amphipathic helix.</text>
</comment>
<dbReference type="GO" id="GO:0032153">
    <property type="term" value="C:cell division site"/>
    <property type="evidence" value="ECO:0007669"/>
    <property type="project" value="UniProtKB-UniRule"/>
</dbReference>
<evidence type="ECO:0000313" key="8">
    <source>
        <dbReference type="EMBL" id="PKY88611.1"/>
    </source>
</evidence>
<evidence type="ECO:0000256" key="2">
    <source>
        <dbReference type="ARBA" id="ARBA00022618"/>
    </source>
</evidence>
<dbReference type="InterPro" id="IPR050696">
    <property type="entry name" value="FtsA/MreB"/>
</dbReference>
<reference evidence="8 9" key="1">
    <citation type="submission" date="2017-12" db="EMBL/GenBank/DDBJ databases">
        <title>Phylogenetic diversity of female urinary microbiome.</title>
        <authorList>
            <person name="Thomas-White K."/>
            <person name="Wolfe A.J."/>
        </authorList>
    </citation>
    <scope>NUCLEOTIDE SEQUENCE [LARGE SCALE GENOMIC DNA]</scope>
    <source>
        <strain evidence="8 9">UMB0898</strain>
    </source>
</reference>
<dbReference type="SMART" id="SM00842">
    <property type="entry name" value="FtsA"/>
    <property type="match status" value="1"/>
</dbReference>
<evidence type="ECO:0000256" key="5">
    <source>
        <dbReference type="HAMAP-Rule" id="MF_02033"/>
    </source>
</evidence>
<dbReference type="RefSeq" id="WP_101954341.1">
    <property type="nucleotide sequence ID" value="NZ_PKHE01000012.1"/>
</dbReference>
<feature type="compositionally biased region" description="Basic and acidic residues" evidence="6">
    <location>
        <begin position="461"/>
        <end position="471"/>
    </location>
</feature>
<dbReference type="PANTHER" id="PTHR32432">
    <property type="entry name" value="CELL DIVISION PROTEIN FTSA-RELATED"/>
    <property type="match status" value="1"/>
</dbReference>
<evidence type="ECO:0000256" key="6">
    <source>
        <dbReference type="SAM" id="MobiDB-lite"/>
    </source>
</evidence>
<dbReference type="Gene3D" id="3.30.1490.110">
    <property type="match status" value="1"/>
</dbReference>
<accession>A0A2I1JYZ3</accession>
<evidence type="ECO:0000256" key="3">
    <source>
        <dbReference type="ARBA" id="ARBA00023136"/>
    </source>
</evidence>
<evidence type="ECO:0000256" key="4">
    <source>
        <dbReference type="ARBA" id="ARBA00023306"/>
    </source>
</evidence>
<evidence type="ECO:0000259" key="7">
    <source>
        <dbReference type="SMART" id="SM00842"/>
    </source>
</evidence>
<dbReference type="FunFam" id="3.30.1490.110:FF:000003">
    <property type="entry name" value="Cell division protein FtsA"/>
    <property type="match status" value="1"/>
</dbReference>
<evidence type="ECO:0000256" key="1">
    <source>
        <dbReference type="ARBA" id="ARBA00022475"/>
    </source>
</evidence>
<dbReference type="PANTHER" id="PTHR32432:SF4">
    <property type="entry name" value="CELL DIVISION PROTEIN FTSA"/>
    <property type="match status" value="1"/>
</dbReference>
<keyword evidence="4 5" id="KW-0131">Cell cycle</keyword>
<feature type="region of interest" description="Disordered" evidence="6">
    <location>
        <begin position="456"/>
        <end position="492"/>
    </location>
</feature>
<dbReference type="InterPro" id="IPR003494">
    <property type="entry name" value="SHS2_FtsA"/>
</dbReference>
<protein>
    <recommendedName>
        <fullName evidence="5">Cell division protein FtsA</fullName>
    </recommendedName>
</protein>
<dbReference type="OrthoDB" id="9768127at2"/>
<dbReference type="GO" id="GO:0043093">
    <property type="term" value="P:FtsZ-dependent cytokinesis"/>
    <property type="evidence" value="ECO:0007669"/>
    <property type="project" value="UniProtKB-UniRule"/>
</dbReference>
<dbReference type="Pfam" id="PF02491">
    <property type="entry name" value="SHS2_FTSA"/>
    <property type="match status" value="1"/>
</dbReference>